<protein>
    <submittedName>
        <fullName evidence="1">Uncharacterized protein</fullName>
    </submittedName>
</protein>
<dbReference type="EMBL" id="JARK01001417">
    <property type="protein sequence ID" value="EYC05541.1"/>
    <property type="molecule type" value="Genomic_DNA"/>
</dbReference>
<keyword evidence="2" id="KW-1185">Reference proteome</keyword>
<dbReference type="OrthoDB" id="410104at2759"/>
<evidence type="ECO:0000313" key="1">
    <source>
        <dbReference type="EMBL" id="EYC05541.1"/>
    </source>
</evidence>
<dbReference type="AlphaFoldDB" id="A0A016TS47"/>
<reference evidence="2" key="1">
    <citation type="journal article" date="2015" name="Nat. Genet.">
        <title>The genome and transcriptome of the zoonotic hookworm Ancylostoma ceylanicum identify infection-specific gene families.</title>
        <authorList>
            <person name="Schwarz E.M."/>
            <person name="Hu Y."/>
            <person name="Antoshechkin I."/>
            <person name="Miller M.M."/>
            <person name="Sternberg P.W."/>
            <person name="Aroian R.V."/>
        </authorList>
    </citation>
    <scope>NUCLEOTIDE SEQUENCE</scope>
    <source>
        <strain evidence="2">HY135</strain>
    </source>
</reference>
<name>A0A016TS47_9BILA</name>
<gene>
    <name evidence="1" type="primary">Acey_s0081.g1434</name>
    <name evidence="1" type="ORF">Y032_0081g1434</name>
</gene>
<sequence length="115" mass="13098">MSYVYLGCSLNMENDLKEELGRRRAVWVAFRPLREVTDQLTDHELRAHLFDSTVLPALCHAAETLSATAATLKSFRTVHGALERCLLRYNWRTQLQAGLRGSDLRRISGLRDPAE</sequence>
<comment type="caution">
    <text evidence="1">The sequence shown here is derived from an EMBL/GenBank/DDBJ whole genome shotgun (WGS) entry which is preliminary data.</text>
</comment>
<accession>A0A016TS47</accession>
<proteinExistence type="predicted"/>
<evidence type="ECO:0000313" key="2">
    <source>
        <dbReference type="Proteomes" id="UP000024635"/>
    </source>
</evidence>
<organism evidence="1 2">
    <name type="scientific">Ancylostoma ceylanicum</name>
    <dbReference type="NCBI Taxonomy" id="53326"/>
    <lineage>
        <taxon>Eukaryota</taxon>
        <taxon>Metazoa</taxon>
        <taxon>Ecdysozoa</taxon>
        <taxon>Nematoda</taxon>
        <taxon>Chromadorea</taxon>
        <taxon>Rhabditida</taxon>
        <taxon>Rhabditina</taxon>
        <taxon>Rhabditomorpha</taxon>
        <taxon>Strongyloidea</taxon>
        <taxon>Ancylostomatidae</taxon>
        <taxon>Ancylostomatinae</taxon>
        <taxon>Ancylostoma</taxon>
    </lineage>
</organism>
<dbReference type="Proteomes" id="UP000024635">
    <property type="component" value="Unassembled WGS sequence"/>
</dbReference>